<feature type="transmembrane region" description="Helical" evidence="8">
    <location>
        <begin position="739"/>
        <end position="768"/>
    </location>
</feature>
<dbReference type="InterPro" id="IPR045122">
    <property type="entry name" value="Csc1-like"/>
</dbReference>
<dbReference type="GO" id="GO:0005886">
    <property type="term" value="C:plasma membrane"/>
    <property type="evidence" value="ECO:0007669"/>
    <property type="project" value="TreeGrafter"/>
</dbReference>
<keyword evidence="5 8" id="KW-1133">Transmembrane helix</keyword>
<feature type="transmembrane region" description="Helical" evidence="8">
    <location>
        <begin position="903"/>
        <end position="932"/>
    </location>
</feature>
<comment type="caution">
    <text evidence="11">The sequence shown here is derived from an EMBL/GenBank/DDBJ whole genome shotgun (WGS) entry which is preliminary data.</text>
</comment>
<dbReference type="Pfam" id="PF13967">
    <property type="entry name" value="RSN1_TM"/>
    <property type="match status" value="1"/>
</dbReference>
<evidence type="ECO:0000313" key="12">
    <source>
        <dbReference type="Proteomes" id="UP000355283"/>
    </source>
</evidence>
<feature type="domain" description="CSC1/OSCA1-like 7TM region" evidence="9">
    <location>
        <begin position="689"/>
        <end position="972"/>
    </location>
</feature>
<dbReference type="Pfam" id="PF02714">
    <property type="entry name" value="RSN1_7TM"/>
    <property type="match status" value="1"/>
</dbReference>
<comment type="similarity">
    <text evidence="2">Belongs to the CSC1 (TC 1.A.17) family.</text>
</comment>
<evidence type="ECO:0000256" key="6">
    <source>
        <dbReference type="ARBA" id="ARBA00023136"/>
    </source>
</evidence>
<dbReference type="InterPro" id="IPR003864">
    <property type="entry name" value="CSC1/OSCA1-like_7TM"/>
</dbReference>
<proteinExistence type="inferred from homology"/>
<evidence type="ECO:0000313" key="11">
    <source>
        <dbReference type="EMBL" id="TFJ85185.1"/>
    </source>
</evidence>
<feature type="region of interest" description="Disordered" evidence="7">
    <location>
        <begin position="346"/>
        <end position="408"/>
    </location>
</feature>
<keyword evidence="3" id="KW-0813">Transport</keyword>
<sequence length="1113" mass="123832">MPGIPDPQTAFAVSGQAILLTLSGGTVIFLLAVLGFSVIHRFNLFPRTYSPRWYLHPNRTPMVIDRYPRFLFSWVKEIYAIPEDEILRTVGLDALVFLRTQRLYALLFLLCSIFGLGVLLPLNFKYGNPATNDSQFALTTMANLPPRNRIGNMHVYRTNIAAAWLFTAFTVGLLWLEYRSYIALRFKWLTLPRTHNYSVMVTHIPAKMRNVAVLKAFFDRLLAPHGPQLGESIGKVLSVTLTMNLARLEALVTERSHVHRRLEHTIALYGRPDSRFWRCLHRCLGRSSQQWRQDLLHDVRLLSERLQTLNEVVECAQQEVRRLYYGYNDPSNFGLLDVEVMPSHTGGTVGAADSVVRGGGSSSEGRNELSVEEGSACPKQDPAPLTPRSDLLPSNRLAPPSPPVDAIRPASFPARQLSTLAQPHDGNGAGGGALPLFSSAPRPVSPAARERSPERQGPARFQAGDLQATVEGHGECARGSGEEGKNELDESAIDIDGIDLPGGPFHLQPSGGPTHRSSPARTAPAEGDDKSEEGEVEDELGLAGMGIAMGPNGAGARVVAWAGDLAPPSEDARLATRGNACQERGSNKDGNMQGEYGSFSPSTLPCDDRRPQISTRSKAVLEQFFRKPISSEVYGTAFVTVSTLEATAILRQTVTYQRAFEIIVEEAPLPEDIMWTNIDINFVTSYLRTALGHLLTLAITIAFAFPTAFISALNSVETLKRKFPALNDWLPRSDEDNRWINAVLALVAPLLLLILLSIIPPIFGLLTLRVIKDSRTISEAHYHVFKRYFGFLFYNALVIFMVTTSVVETVKRAYSNPIEILNQIGVTLPKPAAFFINFTIIKALTGLPSELMRIMAYLTHLVKIVFVDELTEQNRAQMVIGCRSLTHPGGFHYGKFLAEHTLLFVYSMCYSCLAPLILPAGFLFFAGAFLVYKRQLLFVYEPEYETGGKMFKLILRYTFTGLFIAQFVMFVMLVTKLAYEDIPFFLPLPIATYFAKDLIIKWYGRLENHVPLSLAVAKDVRFWRGPGKVPSSRTGEILDLGKDTFHHPAVRAPWCEITQNVPRASGGNSFDIMMLQGRAGIGNMYDRLDKSEATFHERSNSKTKTFRSMGRRR</sequence>
<feature type="domain" description="CSC1/OSCA1-like N-terminal transmembrane" evidence="10">
    <location>
        <begin position="19"/>
        <end position="176"/>
    </location>
</feature>
<evidence type="ECO:0000259" key="9">
    <source>
        <dbReference type="Pfam" id="PF02714"/>
    </source>
</evidence>
<feature type="region of interest" description="Disordered" evidence="7">
    <location>
        <begin position="1094"/>
        <end position="1113"/>
    </location>
</feature>
<evidence type="ECO:0000256" key="7">
    <source>
        <dbReference type="SAM" id="MobiDB-lite"/>
    </source>
</evidence>
<evidence type="ECO:0000256" key="4">
    <source>
        <dbReference type="ARBA" id="ARBA00022692"/>
    </source>
</evidence>
<evidence type="ECO:0000256" key="1">
    <source>
        <dbReference type="ARBA" id="ARBA00004141"/>
    </source>
</evidence>
<feature type="transmembrane region" description="Helical" evidence="8">
    <location>
        <begin position="17"/>
        <end position="39"/>
    </location>
</feature>
<evidence type="ECO:0008006" key="13">
    <source>
        <dbReference type="Google" id="ProtNLM"/>
    </source>
</evidence>
<dbReference type="PANTHER" id="PTHR13018:SF5">
    <property type="entry name" value="RE44586P"/>
    <property type="match status" value="1"/>
</dbReference>
<dbReference type="AlphaFoldDB" id="A0A4D9D6V2"/>
<dbReference type="Proteomes" id="UP000355283">
    <property type="component" value="Unassembled WGS sequence"/>
</dbReference>
<name>A0A4D9D6V2_9STRA</name>
<dbReference type="PANTHER" id="PTHR13018">
    <property type="entry name" value="PROBABLE MEMBRANE PROTEIN DUF221-RELATED"/>
    <property type="match status" value="1"/>
</dbReference>
<feature type="transmembrane region" description="Helical" evidence="8">
    <location>
        <begin position="155"/>
        <end position="176"/>
    </location>
</feature>
<feature type="transmembrane region" description="Helical" evidence="8">
    <location>
        <begin position="103"/>
        <end position="124"/>
    </location>
</feature>
<feature type="transmembrane region" description="Helical" evidence="8">
    <location>
        <begin position="953"/>
        <end position="974"/>
    </location>
</feature>
<keyword evidence="4 8" id="KW-0812">Transmembrane</keyword>
<feature type="region of interest" description="Disordered" evidence="7">
    <location>
        <begin position="494"/>
        <end position="537"/>
    </location>
</feature>
<evidence type="ECO:0000256" key="3">
    <source>
        <dbReference type="ARBA" id="ARBA00022448"/>
    </source>
</evidence>
<dbReference type="EMBL" id="SDOX01000016">
    <property type="protein sequence ID" value="TFJ85185.1"/>
    <property type="molecule type" value="Genomic_DNA"/>
</dbReference>
<gene>
    <name evidence="11" type="ORF">NSK_003608</name>
</gene>
<organism evidence="11 12">
    <name type="scientific">Nannochloropsis salina CCMP1776</name>
    <dbReference type="NCBI Taxonomy" id="1027361"/>
    <lineage>
        <taxon>Eukaryota</taxon>
        <taxon>Sar</taxon>
        <taxon>Stramenopiles</taxon>
        <taxon>Ochrophyta</taxon>
        <taxon>Eustigmatophyceae</taxon>
        <taxon>Eustigmatales</taxon>
        <taxon>Monodopsidaceae</taxon>
        <taxon>Microchloropsis</taxon>
        <taxon>Microchloropsis salina</taxon>
    </lineage>
</organism>
<feature type="region of interest" description="Disordered" evidence="7">
    <location>
        <begin position="420"/>
        <end position="466"/>
    </location>
</feature>
<feature type="transmembrane region" description="Helical" evidence="8">
    <location>
        <begin position="788"/>
        <end position="807"/>
    </location>
</feature>
<keyword evidence="12" id="KW-1185">Reference proteome</keyword>
<comment type="subcellular location">
    <subcellularLocation>
        <location evidence="1">Membrane</location>
        <topology evidence="1">Multi-pass membrane protein</topology>
    </subcellularLocation>
</comment>
<reference evidence="11 12" key="1">
    <citation type="submission" date="2019-01" db="EMBL/GenBank/DDBJ databases">
        <title>Nuclear Genome Assembly of the Microalgal Biofuel strain Nannochloropsis salina CCMP1776.</title>
        <authorList>
            <person name="Hovde B."/>
        </authorList>
    </citation>
    <scope>NUCLEOTIDE SEQUENCE [LARGE SCALE GENOMIC DNA]</scope>
    <source>
        <strain evidence="11 12">CCMP1776</strain>
    </source>
</reference>
<dbReference type="OrthoDB" id="1689567at2759"/>
<evidence type="ECO:0000256" key="5">
    <source>
        <dbReference type="ARBA" id="ARBA00022989"/>
    </source>
</evidence>
<evidence type="ECO:0000256" key="2">
    <source>
        <dbReference type="ARBA" id="ARBA00007779"/>
    </source>
</evidence>
<evidence type="ECO:0000259" key="10">
    <source>
        <dbReference type="Pfam" id="PF13967"/>
    </source>
</evidence>
<protein>
    <recommendedName>
        <fullName evidence="13">CSC1/OSCA1-like 7TM region domain-containing protein</fullName>
    </recommendedName>
</protein>
<accession>A0A4D9D6V2</accession>
<feature type="transmembrane region" description="Helical" evidence="8">
    <location>
        <begin position="694"/>
        <end position="713"/>
    </location>
</feature>
<dbReference type="InterPro" id="IPR032880">
    <property type="entry name" value="CSC1/OSCA1-like_N"/>
</dbReference>
<keyword evidence="6 8" id="KW-0472">Membrane</keyword>
<dbReference type="GO" id="GO:0005227">
    <property type="term" value="F:calcium-activated cation channel activity"/>
    <property type="evidence" value="ECO:0007669"/>
    <property type="project" value="InterPro"/>
</dbReference>
<evidence type="ECO:0000256" key="8">
    <source>
        <dbReference type="SAM" id="Phobius"/>
    </source>
</evidence>